<dbReference type="InterPro" id="IPR012338">
    <property type="entry name" value="Beta-lactam/transpept-like"/>
</dbReference>
<proteinExistence type="predicted"/>
<name>A0A381PDD7_9ZZZZ</name>
<evidence type="ECO:0000313" key="2">
    <source>
        <dbReference type="EMBL" id="SUZ64189.1"/>
    </source>
</evidence>
<organism evidence="2">
    <name type="scientific">marine metagenome</name>
    <dbReference type="NCBI Taxonomy" id="408172"/>
    <lineage>
        <taxon>unclassified sequences</taxon>
        <taxon>metagenomes</taxon>
        <taxon>ecological metagenomes</taxon>
    </lineage>
</organism>
<accession>A0A381PDD7</accession>
<sequence>MTTSKIDAQRVTELISRCSREVDDGLLPSCQIAIGFNGEIVVDETIGDALPETRYCFFSATKPFVAAAMWQLLSENLVQLDSPVSSYLPEFMENGKSEITIEQVMLHTSGFPHAPMGPNVWATAESRRQRMADWRLNWEPGTRYEYHPTSAHWVLAEIINEVTGQPYIDEIHRRVTAPIGLPRVLGIDLENQEGIAELTLCEGEATPDELEAVFGFRSMPPSEVNDETIIRFNDAATRSVGVPGGGGYGRASDLAGFYQALLHNSDELWDSEMLNNAIGQVHNNLPDPMGVPANRGLGVILAGDDGMTNRRGLGRTVSARAFGHNGVGGQIAFCDPDTGLSFGYTTNGLDRHQIRQPRRGTSIASLAANCAA</sequence>
<dbReference type="EMBL" id="UINC01000928">
    <property type="protein sequence ID" value="SUZ64189.1"/>
    <property type="molecule type" value="Genomic_DNA"/>
</dbReference>
<dbReference type="Pfam" id="PF00144">
    <property type="entry name" value="Beta-lactamase"/>
    <property type="match status" value="1"/>
</dbReference>
<evidence type="ECO:0000259" key="1">
    <source>
        <dbReference type="Pfam" id="PF00144"/>
    </source>
</evidence>
<feature type="domain" description="Beta-lactamase-related" evidence="1">
    <location>
        <begin position="25"/>
        <end position="356"/>
    </location>
</feature>
<dbReference type="AlphaFoldDB" id="A0A381PDD7"/>
<dbReference type="InterPro" id="IPR050789">
    <property type="entry name" value="Diverse_Enzym_Activities"/>
</dbReference>
<reference evidence="2" key="1">
    <citation type="submission" date="2018-05" db="EMBL/GenBank/DDBJ databases">
        <authorList>
            <person name="Lanie J.A."/>
            <person name="Ng W.-L."/>
            <person name="Kazmierczak K.M."/>
            <person name="Andrzejewski T.M."/>
            <person name="Davidsen T.M."/>
            <person name="Wayne K.J."/>
            <person name="Tettelin H."/>
            <person name="Glass J.I."/>
            <person name="Rusch D."/>
            <person name="Podicherti R."/>
            <person name="Tsui H.-C.T."/>
            <person name="Winkler M.E."/>
        </authorList>
    </citation>
    <scope>NUCLEOTIDE SEQUENCE</scope>
</reference>
<dbReference type="InterPro" id="IPR001466">
    <property type="entry name" value="Beta-lactam-related"/>
</dbReference>
<protein>
    <recommendedName>
        <fullName evidence="1">Beta-lactamase-related domain-containing protein</fullName>
    </recommendedName>
</protein>
<gene>
    <name evidence="2" type="ORF">METZ01_LOCUS17043</name>
</gene>
<dbReference type="SUPFAM" id="SSF56601">
    <property type="entry name" value="beta-lactamase/transpeptidase-like"/>
    <property type="match status" value="1"/>
</dbReference>
<dbReference type="PANTHER" id="PTHR43283">
    <property type="entry name" value="BETA-LACTAMASE-RELATED"/>
    <property type="match status" value="1"/>
</dbReference>
<dbReference type="Gene3D" id="3.40.710.10">
    <property type="entry name" value="DD-peptidase/beta-lactamase superfamily"/>
    <property type="match status" value="1"/>
</dbReference>